<dbReference type="Proteomes" id="UP000189818">
    <property type="component" value="Unassembled WGS sequence"/>
</dbReference>
<dbReference type="SUPFAM" id="SSF51735">
    <property type="entry name" value="NAD(P)-binding Rossmann-fold domains"/>
    <property type="match status" value="1"/>
</dbReference>
<protein>
    <submittedName>
        <fullName evidence="8">S-(Hydroxymethyl)glutathione dehydrogenase / alcohol dehydrogenase</fullName>
    </submittedName>
</protein>
<evidence type="ECO:0000256" key="2">
    <source>
        <dbReference type="ARBA" id="ARBA00022723"/>
    </source>
</evidence>
<dbReference type="OrthoDB" id="9770544at2"/>
<keyword evidence="9" id="KW-1185">Reference proteome</keyword>
<dbReference type="Gene3D" id="3.90.180.10">
    <property type="entry name" value="Medium-chain alcohol dehydrogenases, catalytic domain"/>
    <property type="match status" value="1"/>
</dbReference>
<accession>A0A1T5G0P7</accession>
<dbReference type="PROSITE" id="PS00059">
    <property type="entry name" value="ADH_ZINC"/>
    <property type="match status" value="1"/>
</dbReference>
<name>A0A1T5G0P7_9SPHN</name>
<keyword evidence="5" id="KW-0520">NAD</keyword>
<evidence type="ECO:0000256" key="1">
    <source>
        <dbReference type="ARBA" id="ARBA00001947"/>
    </source>
</evidence>
<evidence type="ECO:0000256" key="3">
    <source>
        <dbReference type="ARBA" id="ARBA00022833"/>
    </source>
</evidence>
<keyword evidence="4" id="KW-0560">Oxidoreductase</keyword>
<dbReference type="InterPro" id="IPR011032">
    <property type="entry name" value="GroES-like_sf"/>
</dbReference>
<evidence type="ECO:0000259" key="7">
    <source>
        <dbReference type="SMART" id="SM00829"/>
    </source>
</evidence>
<dbReference type="FunFam" id="3.40.50.720:FF:000003">
    <property type="entry name" value="S-(hydroxymethyl)glutathione dehydrogenase"/>
    <property type="match status" value="1"/>
</dbReference>
<dbReference type="Gene3D" id="3.40.50.720">
    <property type="entry name" value="NAD(P)-binding Rossmann-like Domain"/>
    <property type="match status" value="1"/>
</dbReference>
<evidence type="ECO:0000256" key="4">
    <source>
        <dbReference type="ARBA" id="ARBA00023002"/>
    </source>
</evidence>
<evidence type="ECO:0000313" key="9">
    <source>
        <dbReference type="Proteomes" id="UP000189818"/>
    </source>
</evidence>
<evidence type="ECO:0000256" key="5">
    <source>
        <dbReference type="ARBA" id="ARBA00023027"/>
    </source>
</evidence>
<dbReference type="EMBL" id="FUYM01000011">
    <property type="protein sequence ID" value="SKC02033.1"/>
    <property type="molecule type" value="Genomic_DNA"/>
</dbReference>
<dbReference type="STRING" id="439228.SAMN06295920_111137"/>
<dbReference type="GO" id="GO:0005829">
    <property type="term" value="C:cytosol"/>
    <property type="evidence" value="ECO:0007669"/>
    <property type="project" value="TreeGrafter"/>
</dbReference>
<organism evidence="8 9">
    <name type="scientific">Rhizorhabdus histidinilytica</name>
    <dbReference type="NCBI Taxonomy" id="439228"/>
    <lineage>
        <taxon>Bacteria</taxon>
        <taxon>Pseudomonadati</taxon>
        <taxon>Pseudomonadota</taxon>
        <taxon>Alphaproteobacteria</taxon>
        <taxon>Sphingomonadales</taxon>
        <taxon>Sphingomonadaceae</taxon>
        <taxon>Rhizorhabdus</taxon>
    </lineage>
</organism>
<dbReference type="GO" id="GO:0008270">
    <property type="term" value="F:zinc ion binding"/>
    <property type="evidence" value="ECO:0007669"/>
    <property type="project" value="InterPro"/>
</dbReference>
<proteinExistence type="inferred from homology"/>
<dbReference type="Pfam" id="PF08240">
    <property type="entry name" value="ADH_N"/>
    <property type="match status" value="1"/>
</dbReference>
<reference evidence="9" key="1">
    <citation type="submission" date="2017-02" db="EMBL/GenBank/DDBJ databases">
        <authorList>
            <person name="Varghese N."/>
            <person name="Submissions S."/>
        </authorList>
    </citation>
    <scope>NUCLEOTIDE SEQUENCE [LARGE SCALE GENOMIC DNA]</scope>
    <source>
        <strain evidence="9">UM2</strain>
    </source>
</reference>
<comment type="cofactor">
    <cofactor evidence="1 6">
        <name>Zn(2+)</name>
        <dbReference type="ChEBI" id="CHEBI:29105"/>
    </cofactor>
</comment>
<keyword evidence="2 6" id="KW-0479">Metal-binding</keyword>
<comment type="similarity">
    <text evidence="6">Belongs to the zinc-containing alcohol dehydrogenase family.</text>
</comment>
<dbReference type="CDD" id="cd08279">
    <property type="entry name" value="Zn_ADH_class_III"/>
    <property type="match status" value="1"/>
</dbReference>
<dbReference type="InterPro" id="IPR036291">
    <property type="entry name" value="NAD(P)-bd_dom_sf"/>
</dbReference>
<feature type="domain" description="Enoyl reductase (ER)" evidence="7">
    <location>
        <begin position="8"/>
        <end position="365"/>
    </location>
</feature>
<evidence type="ECO:0000256" key="6">
    <source>
        <dbReference type="RuleBase" id="RU361277"/>
    </source>
</evidence>
<dbReference type="RefSeq" id="WP_079650142.1">
    <property type="nucleotide sequence ID" value="NZ_FUYM01000011.1"/>
</dbReference>
<dbReference type="InterPro" id="IPR020843">
    <property type="entry name" value="ER"/>
</dbReference>
<keyword evidence="3 6" id="KW-0862">Zinc</keyword>
<evidence type="ECO:0000313" key="8">
    <source>
        <dbReference type="EMBL" id="SKC02033.1"/>
    </source>
</evidence>
<gene>
    <name evidence="8" type="ORF">SAMN06295920_111137</name>
</gene>
<dbReference type="InterPro" id="IPR002328">
    <property type="entry name" value="ADH_Zn_CS"/>
</dbReference>
<dbReference type="GO" id="GO:0046294">
    <property type="term" value="P:formaldehyde catabolic process"/>
    <property type="evidence" value="ECO:0007669"/>
    <property type="project" value="TreeGrafter"/>
</dbReference>
<dbReference type="InterPro" id="IPR013154">
    <property type="entry name" value="ADH-like_N"/>
</dbReference>
<dbReference type="InterPro" id="IPR013149">
    <property type="entry name" value="ADH-like_C"/>
</dbReference>
<dbReference type="Pfam" id="PF00107">
    <property type="entry name" value="ADH_zinc_N"/>
    <property type="match status" value="1"/>
</dbReference>
<dbReference type="PANTHER" id="PTHR43880">
    <property type="entry name" value="ALCOHOL DEHYDROGENASE"/>
    <property type="match status" value="1"/>
</dbReference>
<dbReference type="SMART" id="SM00829">
    <property type="entry name" value="PKS_ER"/>
    <property type="match status" value="1"/>
</dbReference>
<dbReference type="GO" id="GO:0051903">
    <property type="term" value="F:S-(hydroxymethyl)glutathione dehydrogenase [NAD(P)+] activity"/>
    <property type="evidence" value="ECO:0007669"/>
    <property type="project" value="TreeGrafter"/>
</dbReference>
<dbReference type="SUPFAM" id="SSF50129">
    <property type="entry name" value="GroES-like"/>
    <property type="match status" value="1"/>
</dbReference>
<dbReference type="PANTHER" id="PTHR43880:SF12">
    <property type="entry name" value="ALCOHOL DEHYDROGENASE CLASS-3"/>
    <property type="match status" value="1"/>
</dbReference>
<dbReference type="AlphaFoldDB" id="A0A1T5G0P7"/>
<sequence length="372" mass="38947">MRAALLHHDSHTPRLEEVAVEEPRFGEVLVRIAASGICGSDLHVVHNRSNVGKDRPVILGHEGAGVVEAVGPGVRDLKRGDHVVMAMFGPCGHCDQCNSGKLQFCDGPEFKSAVGRMADDSTRFSQDGRMVFPMVGVGSLAEYAVMREAMLVKVAPHLPLDRLCFCACSVTTGLGAVFNVARVTPGASVAVIGCGGVGLNVIQGSRIAGASRIIAIDTNRAKLDIASNMGATDLIQSGGDPAEVDAAVKALEPRGVDFAFEVVGNHALIRQAVGFTGRGGTTVMIGGVPWASDVSVNAGLLFGERKLMGCLGGGNIPGREIPRIVGLYERGMLKLDELVGKTFDFNDIGEAIAEADRAQTAKTVVAIDRALL</sequence>